<gene>
    <name evidence="10" type="ORF">HK097_008947</name>
</gene>
<keyword evidence="11" id="KW-1185">Reference proteome</keyword>
<evidence type="ECO:0000256" key="8">
    <source>
        <dbReference type="SAM" id="MobiDB-lite"/>
    </source>
</evidence>
<dbReference type="EC" id="2.7.11.1" evidence="1"/>
<dbReference type="InterPro" id="IPR050629">
    <property type="entry name" value="STE20/SPS1-PAK"/>
</dbReference>
<keyword evidence="4 7" id="KW-0547">Nucleotide-binding</keyword>
<dbReference type="EMBL" id="JADGJD010000559">
    <property type="protein sequence ID" value="KAJ3050055.1"/>
    <property type="molecule type" value="Genomic_DNA"/>
</dbReference>
<dbReference type="FunFam" id="3.30.200.20:FF:000042">
    <property type="entry name" value="Aurora kinase A"/>
    <property type="match status" value="1"/>
</dbReference>
<dbReference type="Pfam" id="PF00069">
    <property type="entry name" value="Pkinase"/>
    <property type="match status" value="1"/>
</dbReference>
<dbReference type="Gene3D" id="1.10.510.10">
    <property type="entry name" value="Transferase(Phosphotransferase) domain 1"/>
    <property type="match status" value="1"/>
</dbReference>
<dbReference type="CDD" id="cd06627">
    <property type="entry name" value="STKc_Cdc7_like"/>
    <property type="match status" value="1"/>
</dbReference>
<dbReference type="GO" id="GO:0005524">
    <property type="term" value="F:ATP binding"/>
    <property type="evidence" value="ECO:0007669"/>
    <property type="project" value="UniProtKB-UniRule"/>
</dbReference>
<dbReference type="AlphaFoldDB" id="A0AAD5SBR7"/>
<evidence type="ECO:0000256" key="3">
    <source>
        <dbReference type="ARBA" id="ARBA00022723"/>
    </source>
</evidence>
<reference evidence="10" key="1">
    <citation type="submission" date="2020-05" db="EMBL/GenBank/DDBJ databases">
        <title>Phylogenomic resolution of chytrid fungi.</title>
        <authorList>
            <person name="Stajich J.E."/>
            <person name="Amses K."/>
            <person name="Simmons R."/>
            <person name="Seto K."/>
            <person name="Myers J."/>
            <person name="Bonds A."/>
            <person name="Quandt C.A."/>
            <person name="Barry K."/>
            <person name="Liu P."/>
            <person name="Grigoriev I."/>
            <person name="Longcore J.E."/>
            <person name="James T.Y."/>
        </authorList>
    </citation>
    <scope>NUCLEOTIDE SEQUENCE</scope>
    <source>
        <strain evidence="10">JEL0318</strain>
    </source>
</reference>
<feature type="binding site" evidence="7">
    <location>
        <position position="47"/>
    </location>
    <ligand>
        <name>ATP</name>
        <dbReference type="ChEBI" id="CHEBI:30616"/>
    </ligand>
</feature>
<evidence type="ECO:0000256" key="4">
    <source>
        <dbReference type="ARBA" id="ARBA00022741"/>
    </source>
</evidence>
<dbReference type="PROSITE" id="PS50011">
    <property type="entry name" value="PROTEIN_KINASE_DOM"/>
    <property type="match status" value="1"/>
</dbReference>
<evidence type="ECO:0000256" key="5">
    <source>
        <dbReference type="ARBA" id="ARBA00022840"/>
    </source>
</evidence>
<dbReference type="InterPro" id="IPR008271">
    <property type="entry name" value="Ser/Thr_kinase_AS"/>
</dbReference>
<dbReference type="SUPFAM" id="SSF56112">
    <property type="entry name" value="Protein kinase-like (PK-like)"/>
    <property type="match status" value="1"/>
</dbReference>
<name>A0AAD5SBR7_9FUNG</name>
<dbReference type="GO" id="GO:0046872">
    <property type="term" value="F:metal ion binding"/>
    <property type="evidence" value="ECO:0007669"/>
    <property type="project" value="UniProtKB-KW"/>
</dbReference>
<feature type="region of interest" description="Disordered" evidence="8">
    <location>
        <begin position="366"/>
        <end position="386"/>
    </location>
</feature>
<evidence type="ECO:0000313" key="11">
    <source>
        <dbReference type="Proteomes" id="UP001212841"/>
    </source>
</evidence>
<feature type="region of interest" description="Disordered" evidence="8">
    <location>
        <begin position="408"/>
        <end position="434"/>
    </location>
</feature>
<evidence type="ECO:0000256" key="7">
    <source>
        <dbReference type="PROSITE-ProRule" id="PRU10141"/>
    </source>
</evidence>
<dbReference type="SMART" id="SM00220">
    <property type="entry name" value="S_TKc"/>
    <property type="match status" value="1"/>
</dbReference>
<feature type="compositionally biased region" description="Low complexity" evidence="8">
    <location>
        <begin position="413"/>
        <end position="422"/>
    </location>
</feature>
<comment type="caution">
    <text evidence="10">The sequence shown here is derived from an EMBL/GenBank/DDBJ whole genome shotgun (WGS) entry which is preliminary data.</text>
</comment>
<organism evidence="10 11">
    <name type="scientific">Rhizophlyctis rosea</name>
    <dbReference type="NCBI Taxonomy" id="64517"/>
    <lineage>
        <taxon>Eukaryota</taxon>
        <taxon>Fungi</taxon>
        <taxon>Fungi incertae sedis</taxon>
        <taxon>Chytridiomycota</taxon>
        <taxon>Chytridiomycota incertae sedis</taxon>
        <taxon>Chytridiomycetes</taxon>
        <taxon>Rhizophlyctidales</taxon>
        <taxon>Rhizophlyctidaceae</taxon>
        <taxon>Rhizophlyctis</taxon>
    </lineage>
</organism>
<comment type="similarity">
    <text evidence="6">Belongs to the protein kinase superfamily. STE Ser/Thr protein kinase family.</text>
</comment>
<feature type="compositionally biased region" description="Low complexity" evidence="8">
    <location>
        <begin position="304"/>
        <end position="313"/>
    </location>
</feature>
<dbReference type="FunFam" id="1.10.510.10:FF:000946">
    <property type="entry name" value="Probable serine/threonine-protein kinase DDB_G0284251"/>
    <property type="match status" value="1"/>
</dbReference>
<evidence type="ECO:0000259" key="9">
    <source>
        <dbReference type="PROSITE" id="PS50011"/>
    </source>
</evidence>
<dbReference type="PANTHER" id="PTHR48012">
    <property type="entry name" value="STERILE20-LIKE KINASE, ISOFORM B-RELATED"/>
    <property type="match status" value="1"/>
</dbReference>
<dbReference type="PROSITE" id="PS00108">
    <property type="entry name" value="PROTEIN_KINASE_ST"/>
    <property type="match status" value="1"/>
</dbReference>
<keyword evidence="2" id="KW-0808">Transferase</keyword>
<accession>A0AAD5SBR7</accession>
<evidence type="ECO:0000256" key="6">
    <source>
        <dbReference type="ARBA" id="ARBA00025754"/>
    </source>
</evidence>
<dbReference type="PROSITE" id="PS00107">
    <property type="entry name" value="PROTEIN_KINASE_ATP"/>
    <property type="match status" value="1"/>
</dbReference>
<feature type="domain" description="Protein kinase" evidence="9">
    <location>
        <begin position="18"/>
        <end position="267"/>
    </location>
</feature>
<dbReference type="PANTHER" id="PTHR48012:SF26">
    <property type="entry name" value="SERINE_THREONINE-PROTEIN KINASE DDB_G0283821-RELATED"/>
    <property type="match status" value="1"/>
</dbReference>
<protein>
    <recommendedName>
        <fullName evidence="1">non-specific serine/threonine protein kinase</fullName>
        <ecNumber evidence="1">2.7.11.1</ecNumber>
    </recommendedName>
</protein>
<evidence type="ECO:0000256" key="1">
    <source>
        <dbReference type="ARBA" id="ARBA00012513"/>
    </source>
</evidence>
<dbReference type="InterPro" id="IPR000719">
    <property type="entry name" value="Prot_kinase_dom"/>
</dbReference>
<evidence type="ECO:0000313" key="10">
    <source>
        <dbReference type="EMBL" id="KAJ3050055.1"/>
    </source>
</evidence>
<keyword evidence="5 7" id="KW-0067">ATP-binding</keyword>
<evidence type="ECO:0000256" key="2">
    <source>
        <dbReference type="ARBA" id="ARBA00022679"/>
    </source>
</evidence>
<dbReference type="GO" id="GO:0004674">
    <property type="term" value="F:protein serine/threonine kinase activity"/>
    <property type="evidence" value="ECO:0007669"/>
    <property type="project" value="UniProtKB-EC"/>
</dbReference>
<sequence>MRHARRDSMAGTNLAGTYQLGDCIGKGAFGSVYSGLNIETGEVVAIKQIRLANIPKSELGLIMSEIDLLKELNHPNIVKYTGFVKTKEHLNIVMEYCENGSLTSIYKKFGTFPEHLVAVYVGQVLDGLLYLHEQGVIHRDIKGANILTTKNGQVKLADFGIASKVDASNKAVVGSPYWMAPEVIELAGATTASDIWSVGCTTLELIEGRPPYHDLAPMSALFRIVQDDHPPIPEVTSKLLNDFLLECFQKDHNLRVSAKKLLKHPWIQNARKKVGAQASADVDREIERPRLKPAEDAWTKKHSPGFSGSTSSLASATSETVVNTISSLPPAPDAVRYRKAPVQSVVEIDLDDTNWEDDFEEGIAWPTVPKEPARPPSSTKSIPVPQSLPPSFTQPKATIIPVALPAPTPTAPSKPASEAAPLIQAQPTPRVDADEDTDIWDEDFEVPDTDVTIKLVKTASQPRLAVDSGHQQTLPQLANQAKTTNVLPTGKPVMINQYVEHPTTEEDDYSDLFGKEGGLPEPRRLSEVSSDLGIDSDEDDPFLSMIEDDSGEIGLKDKQAKLNGTVMELVRRLRPDQGAPVLIQTCDELVRVEQYGCVDLKTRIDHGDRFRYSKNTQKPEEI</sequence>
<dbReference type="GO" id="GO:0005737">
    <property type="term" value="C:cytoplasm"/>
    <property type="evidence" value="ECO:0007669"/>
    <property type="project" value="TreeGrafter"/>
</dbReference>
<feature type="region of interest" description="Disordered" evidence="8">
    <location>
        <begin position="294"/>
        <end position="313"/>
    </location>
</feature>
<dbReference type="Proteomes" id="UP001212841">
    <property type="component" value="Unassembled WGS sequence"/>
</dbReference>
<dbReference type="InterPro" id="IPR017441">
    <property type="entry name" value="Protein_kinase_ATP_BS"/>
</dbReference>
<keyword evidence="3" id="KW-0479">Metal-binding</keyword>
<proteinExistence type="inferred from homology"/>
<dbReference type="InterPro" id="IPR011009">
    <property type="entry name" value="Kinase-like_dom_sf"/>
</dbReference>